<keyword evidence="4" id="KW-0460">Magnesium</keyword>
<dbReference type="SUPFAM" id="SSF56784">
    <property type="entry name" value="HAD-like"/>
    <property type="match status" value="1"/>
</dbReference>
<proteinExistence type="inferred from homology"/>
<dbReference type="Proteomes" id="UP001500751">
    <property type="component" value="Unassembled WGS sequence"/>
</dbReference>
<evidence type="ECO:0000256" key="5">
    <source>
        <dbReference type="ARBA" id="ARBA00023277"/>
    </source>
</evidence>
<accession>A0ABN2TVZ5</accession>
<name>A0ABN2TVZ5_9ACTN</name>
<dbReference type="InterPro" id="IPR051600">
    <property type="entry name" value="Beta-PGM-like"/>
</dbReference>
<comment type="similarity">
    <text evidence="2">Belongs to the HAD-like hydrolase superfamily. CbbY/CbbZ/Gph/YieH family.</text>
</comment>
<dbReference type="InterPro" id="IPR023198">
    <property type="entry name" value="PGP-like_dom2"/>
</dbReference>
<dbReference type="NCBIfam" id="TIGR01509">
    <property type="entry name" value="HAD-SF-IA-v3"/>
    <property type="match status" value="1"/>
</dbReference>
<evidence type="ECO:0000313" key="6">
    <source>
        <dbReference type="EMBL" id="GAA2021966.1"/>
    </source>
</evidence>
<comment type="caution">
    <text evidence="6">The sequence shown here is derived from an EMBL/GenBank/DDBJ whole genome shotgun (WGS) entry which is preliminary data.</text>
</comment>
<dbReference type="EMBL" id="BAAAQN010000008">
    <property type="protein sequence ID" value="GAA2021966.1"/>
    <property type="molecule type" value="Genomic_DNA"/>
</dbReference>
<protein>
    <submittedName>
        <fullName evidence="6">HAD-IA family hydrolase</fullName>
    </submittedName>
</protein>
<evidence type="ECO:0000256" key="1">
    <source>
        <dbReference type="ARBA" id="ARBA00001946"/>
    </source>
</evidence>
<dbReference type="Gene3D" id="1.10.150.240">
    <property type="entry name" value="Putative phosphatase, domain 2"/>
    <property type="match status" value="1"/>
</dbReference>
<keyword evidence="7" id="KW-1185">Reference proteome</keyword>
<gene>
    <name evidence="6" type="ORF">GCM10009839_18980</name>
</gene>
<dbReference type="SFLD" id="SFLDG01129">
    <property type="entry name" value="C1.5:_HAD__Beta-PGM__Phosphata"/>
    <property type="match status" value="1"/>
</dbReference>
<evidence type="ECO:0000256" key="2">
    <source>
        <dbReference type="ARBA" id="ARBA00006171"/>
    </source>
</evidence>
<dbReference type="SFLD" id="SFLDS00003">
    <property type="entry name" value="Haloacid_Dehalogenase"/>
    <property type="match status" value="1"/>
</dbReference>
<organism evidence="6 7">
    <name type="scientific">Catenulispora yoronensis</name>
    <dbReference type="NCBI Taxonomy" id="450799"/>
    <lineage>
        <taxon>Bacteria</taxon>
        <taxon>Bacillati</taxon>
        <taxon>Actinomycetota</taxon>
        <taxon>Actinomycetes</taxon>
        <taxon>Catenulisporales</taxon>
        <taxon>Catenulisporaceae</taxon>
        <taxon>Catenulispora</taxon>
    </lineage>
</organism>
<keyword evidence="3" id="KW-0479">Metal-binding</keyword>
<evidence type="ECO:0000256" key="4">
    <source>
        <dbReference type="ARBA" id="ARBA00022842"/>
    </source>
</evidence>
<reference evidence="6 7" key="1">
    <citation type="journal article" date="2019" name="Int. J. Syst. Evol. Microbiol.">
        <title>The Global Catalogue of Microorganisms (GCM) 10K type strain sequencing project: providing services to taxonomists for standard genome sequencing and annotation.</title>
        <authorList>
            <consortium name="The Broad Institute Genomics Platform"/>
            <consortium name="The Broad Institute Genome Sequencing Center for Infectious Disease"/>
            <person name="Wu L."/>
            <person name="Ma J."/>
        </authorList>
    </citation>
    <scope>NUCLEOTIDE SEQUENCE [LARGE SCALE GENOMIC DNA]</scope>
    <source>
        <strain evidence="6 7">JCM 16014</strain>
    </source>
</reference>
<evidence type="ECO:0000256" key="3">
    <source>
        <dbReference type="ARBA" id="ARBA00022723"/>
    </source>
</evidence>
<dbReference type="RefSeq" id="WP_344665143.1">
    <property type="nucleotide sequence ID" value="NZ_BAAAQN010000008.1"/>
</dbReference>
<keyword evidence="5" id="KW-0119">Carbohydrate metabolism</keyword>
<dbReference type="Pfam" id="PF00702">
    <property type="entry name" value="Hydrolase"/>
    <property type="match status" value="1"/>
</dbReference>
<keyword evidence="6" id="KW-0378">Hydrolase</keyword>
<dbReference type="Gene3D" id="3.40.50.1000">
    <property type="entry name" value="HAD superfamily/HAD-like"/>
    <property type="match status" value="1"/>
</dbReference>
<sequence>MLFLGRLAVPDSIKALLFDMDGVVLDTLAVEVIMAPKLLREVVHHDFTLPEDVIRANFPYDVPEFWRRVAAAVGHEATEKEVDRLTEALNEVRHTVSPPVHAGIVEIIDAARAAGLATGLVSNNPTPDILSMLDAAELRGCFDIVVGNDIEGLRKKPAPDPYLEGARRLGLAPELCVAIEDSLLGAEAASTAGCYTVGVATGACDFATLDAAKHVDVAYAGFGEQPPARMEGALA</sequence>
<dbReference type="GO" id="GO:0016787">
    <property type="term" value="F:hydrolase activity"/>
    <property type="evidence" value="ECO:0007669"/>
    <property type="project" value="UniProtKB-KW"/>
</dbReference>
<dbReference type="PANTHER" id="PTHR46193:SF18">
    <property type="entry name" value="HEXITOL PHOSPHATASE B"/>
    <property type="match status" value="1"/>
</dbReference>
<evidence type="ECO:0000313" key="7">
    <source>
        <dbReference type="Proteomes" id="UP001500751"/>
    </source>
</evidence>
<comment type="cofactor">
    <cofactor evidence="1">
        <name>Mg(2+)</name>
        <dbReference type="ChEBI" id="CHEBI:18420"/>
    </cofactor>
</comment>
<dbReference type="PANTHER" id="PTHR46193">
    <property type="entry name" value="6-PHOSPHOGLUCONATE PHOSPHATASE"/>
    <property type="match status" value="1"/>
</dbReference>
<dbReference type="InterPro" id="IPR006439">
    <property type="entry name" value="HAD-SF_hydro_IA"/>
</dbReference>
<dbReference type="InterPro" id="IPR036412">
    <property type="entry name" value="HAD-like_sf"/>
</dbReference>
<dbReference type="InterPro" id="IPR023214">
    <property type="entry name" value="HAD_sf"/>
</dbReference>